<reference evidence="2" key="1">
    <citation type="submission" date="2022-11" db="UniProtKB">
        <authorList>
            <consortium name="WormBaseParasite"/>
        </authorList>
    </citation>
    <scope>IDENTIFICATION</scope>
</reference>
<evidence type="ECO:0000313" key="2">
    <source>
        <dbReference type="WBParaSite" id="nRc.2.0.1.t05617-RA"/>
    </source>
</evidence>
<accession>A0A915HVP4</accession>
<protein>
    <submittedName>
        <fullName evidence="2">Uncharacterized protein</fullName>
    </submittedName>
</protein>
<sequence>MSALGHLTCDTSSDMIQDMMRYEDAKDFLMFQLAPNCNQMNLKRELASITPEAEEESAIFLSKEMTYVQLLYQDEDQTFQHKQ</sequence>
<proteinExistence type="predicted"/>
<organism evidence="1 2">
    <name type="scientific">Romanomermis culicivorax</name>
    <name type="common">Nematode worm</name>
    <dbReference type="NCBI Taxonomy" id="13658"/>
    <lineage>
        <taxon>Eukaryota</taxon>
        <taxon>Metazoa</taxon>
        <taxon>Ecdysozoa</taxon>
        <taxon>Nematoda</taxon>
        <taxon>Enoplea</taxon>
        <taxon>Dorylaimia</taxon>
        <taxon>Mermithida</taxon>
        <taxon>Mermithoidea</taxon>
        <taxon>Mermithidae</taxon>
        <taxon>Romanomermis</taxon>
    </lineage>
</organism>
<dbReference type="Proteomes" id="UP000887565">
    <property type="component" value="Unplaced"/>
</dbReference>
<name>A0A915HVP4_ROMCU</name>
<dbReference type="WBParaSite" id="nRc.2.0.1.t05617-RA">
    <property type="protein sequence ID" value="nRc.2.0.1.t05617-RA"/>
    <property type="gene ID" value="nRc.2.0.1.g05617"/>
</dbReference>
<dbReference type="AlphaFoldDB" id="A0A915HVP4"/>
<keyword evidence="1" id="KW-1185">Reference proteome</keyword>
<evidence type="ECO:0000313" key="1">
    <source>
        <dbReference type="Proteomes" id="UP000887565"/>
    </source>
</evidence>